<keyword evidence="1" id="KW-1133">Transmembrane helix</keyword>
<feature type="transmembrane region" description="Helical" evidence="1">
    <location>
        <begin position="452"/>
        <end position="471"/>
    </location>
</feature>
<keyword evidence="1" id="KW-0472">Membrane</keyword>
<sequence>MRKNIILLIARHFWTSIFKSKILYTLFGVIIILLFYAAYSGVSYHDQNHFRTEHQEMARQSWEANPDKHPHRMAHFGTFAFRIKYPLSIFDFGIESYTGNAIFLEAHKQNMVNFSDAGFSTGLLRFGELSMGMVLQLILPLIIFFIGYSAIVSDRENGTLKILITQGARWKEILFGRSLGLFAIAFFFVLPFFIITVILLLLEGATTADVWIRLSILTLLYVAFSFVLSFITITVSTNSRSSKSALIKLLGLWLVLVVLLPRTSQALGTYFHPAPTKLEFKALIEEQVLAHGDSHDPNDPYFNHLKDSVLKAHNVASVTALPFNYGGFVMAEGERISAEIYKEQHNQLLQNYRQQNELTRWLALINPYLALKNLSMALCGTDFESYVQFQNQAEDYRYKLAQKMNRLQMDYIAADVSSSEGKKNVVDRNEWKSFADFEHDFMSVGGTLESEAVALISLLLWLALSYFAIIYTSQKAKAI</sequence>
<feature type="transmembrane region" description="Helical" evidence="1">
    <location>
        <begin position="129"/>
        <end position="151"/>
    </location>
</feature>
<evidence type="ECO:0000313" key="2">
    <source>
        <dbReference type="EMBL" id="GGC34689.1"/>
    </source>
</evidence>
<feature type="transmembrane region" description="Helical" evidence="1">
    <location>
        <begin position="245"/>
        <end position="261"/>
    </location>
</feature>
<evidence type="ECO:0000313" key="3">
    <source>
        <dbReference type="Proteomes" id="UP000636010"/>
    </source>
</evidence>
<protein>
    <submittedName>
        <fullName evidence="2">ABC transporter permease</fullName>
    </submittedName>
</protein>
<name>A0ABQ1M7M7_9BACT</name>
<reference evidence="3" key="1">
    <citation type="journal article" date="2019" name="Int. J. Syst. Evol. Microbiol.">
        <title>The Global Catalogue of Microorganisms (GCM) 10K type strain sequencing project: providing services to taxonomists for standard genome sequencing and annotation.</title>
        <authorList>
            <consortium name="The Broad Institute Genomics Platform"/>
            <consortium name="The Broad Institute Genome Sequencing Center for Infectious Disease"/>
            <person name="Wu L."/>
            <person name="Ma J."/>
        </authorList>
    </citation>
    <scope>NUCLEOTIDE SEQUENCE [LARGE SCALE GENOMIC DNA]</scope>
    <source>
        <strain evidence="3">CGMCC 1.10832</strain>
    </source>
</reference>
<evidence type="ECO:0000256" key="1">
    <source>
        <dbReference type="SAM" id="Phobius"/>
    </source>
</evidence>
<dbReference type="PANTHER" id="PTHR43471:SF1">
    <property type="entry name" value="ABC TRANSPORTER PERMEASE PROTEIN NOSY-RELATED"/>
    <property type="match status" value="1"/>
</dbReference>
<organism evidence="2 3">
    <name type="scientific">Marivirga lumbricoides</name>
    <dbReference type="NCBI Taxonomy" id="1046115"/>
    <lineage>
        <taxon>Bacteria</taxon>
        <taxon>Pseudomonadati</taxon>
        <taxon>Bacteroidota</taxon>
        <taxon>Cytophagia</taxon>
        <taxon>Cytophagales</taxon>
        <taxon>Marivirgaceae</taxon>
        <taxon>Marivirga</taxon>
    </lineage>
</organism>
<dbReference type="RefSeq" id="WP_188462928.1">
    <property type="nucleotide sequence ID" value="NZ_BAABHU010000006.1"/>
</dbReference>
<dbReference type="InterPro" id="IPR021913">
    <property type="entry name" value="DUF3526"/>
</dbReference>
<comment type="caution">
    <text evidence="2">The sequence shown here is derived from an EMBL/GenBank/DDBJ whole genome shotgun (WGS) entry which is preliminary data.</text>
</comment>
<feature type="transmembrane region" description="Helical" evidence="1">
    <location>
        <begin position="179"/>
        <end position="202"/>
    </location>
</feature>
<keyword evidence="1" id="KW-0812">Transmembrane</keyword>
<accession>A0ABQ1M7M7</accession>
<gene>
    <name evidence="2" type="ORF">GCM10011506_20050</name>
</gene>
<dbReference type="EMBL" id="BMEC01000006">
    <property type="protein sequence ID" value="GGC34689.1"/>
    <property type="molecule type" value="Genomic_DNA"/>
</dbReference>
<feature type="transmembrane region" description="Helical" evidence="1">
    <location>
        <begin position="214"/>
        <end position="233"/>
    </location>
</feature>
<dbReference type="PANTHER" id="PTHR43471">
    <property type="entry name" value="ABC TRANSPORTER PERMEASE"/>
    <property type="match status" value="1"/>
</dbReference>
<dbReference type="Pfam" id="PF12040">
    <property type="entry name" value="DUF3526"/>
    <property type="match status" value="1"/>
</dbReference>
<proteinExistence type="predicted"/>
<dbReference type="Proteomes" id="UP000636010">
    <property type="component" value="Unassembled WGS sequence"/>
</dbReference>
<keyword evidence="3" id="KW-1185">Reference proteome</keyword>
<feature type="transmembrane region" description="Helical" evidence="1">
    <location>
        <begin position="21"/>
        <end position="39"/>
    </location>
</feature>